<accession>E6QUC9</accession>
<evidence type="ECO:0000259" key="1">
    <source>
        <dbReference type="SMART" id="SM00867"/>
    </source>
</evidence>
<dbReference type="Gene3D" id="2.40.128.110">
    <property type="entry name" value="Lipid/polyisoprenoid-binding, YceI-like"/>
    <property type="match status" value="1"/>
</dbReference>
<dbReference type="Pfam" id="PF04264">
    <property type="entry name" value="YceI"/>
    <property type="match status" value="1"/>
</dbReference>
<dbReference type="SUPFAM" id="SSF101874">
    <property type="entry name" value="YceI-like"/>
    <property type="match status" value="1"/>
</dbReference>
<gene>
    <name evidence="2" type="ORF">CARN7_1651</name>
</gene>
<dbReference type="InterPro" id="IPR007372">
    <property type="entry name" value="Lipid/polyisoprenoid-bd_YceI"/>
</dbReference>
<name>E6QUC9_9ZZZZ</name>
<dbReference type="PANTHER" id="PTHR34406:SF2">
    <property type="entry name" value="PERIPLASMIC PROTEIN"/>
    <property type="match status" value="1"/>
</dbReference>
<dbReference type="InterPro" id="IPR036761">
    <property type="entry name" value="TTHA0802/YceI-like_sf"/>
</dbReference>
<sequence length="194" mass="21248">MKTKFTVVSLIVSSLVGLASSHAQAASETYTIDPHHCFPVFEVNHLGLSTQRGRFDETQGTVTLDTEAKTGSVTLTINTRSLDMGFPEWNKHLTGPAFFNVAKYPSITFTSNKLDFEGNKVVGADGDFTLLGVTHPLHVTVHNFICTEHPMAHKPVCAGDITATFKRSDYGMMTYLPMVGDQINIFVPVEAIKN</sequence>
<reference evidence="2" key="1">
    <citation type="submission" date="2009-10" db="EMBL/GenBank/DDBJ databases">
        <title>Diversity of trophic interactions inside an arsenic-rich microbial ecosystem.</title>
        <authorList>
            <person name="Bertin P.N."/>
            <person name="Heinrich-Salmeron A."/>
            <person name="Pelletier E."/>
            <person name="Goulhen-Chollet F."/>
            <person name="Arsene-Ploetze F."/>
            <person name="Gallien S."/>
            <person name="Calteau A."/>
            <person name="Vallenet D."/>
            <person name="Casiot C."/>
            <person name="Chane-Woon-Ming B."/>
            <person name="Giloteaux L."/>
            <person name="Barakat M."/>
            <person name="Bonnefoy V."/>
            <person name="Bruneel O."/>
            <person name="Chandler M."/>
            <person name="Cleiss J."/>
            <person name="Duran R."/>
            <person name="Elbaz-Poulichet F."/>
            <person name="Fonknechten N."/>
            <person name="Lauga B."/>
            <person name="Mornico D."/>
            <person name="Ortet P."/>
            <person name="Schaeffer C."/>
            <person name="Siguier P."/>
            <person name="Alexander Thil Smith A."/>
            <person name="Van Dorsselaer A."/>
            <person name="Weissenbach J."/>
            <person name="Medigue C."/>
            <person name="Le Paslier D."/>
        </authorList>
    </citation>
    <scope>NUCLEOTIDE SEQUENCE</scope>
</reference>
<evidence type="ECO:0000313" key="2">
    <source>
        <dbReference type="EMBL" id="CBI10851.1"/>
    </source>
</evidence>
<feature type="domain" description="Lipid/polyisoprenoid-binding YceI-like" evidence="1">
    <location>
        <begin position="29"/>
        <end position="192"/>
    </location>
</feature>
<dbReference type="SMART" id="SM00867">
    <property type="entry name" value="YceI"/>
    <property type="match status" value="1"/>
</dbReference>
<dbReference type="EMBL" id="CABR01000109">
    <property type="protein sequence ID" value="CBI10851.1"/>
    <property type="molecule type" value="Genomic_DNA"/>
</dbReference>
<dbReference type="AlphaFoldDB" id="E6QUC9"/>
<dbReference type="PANTHER" id="PTHR34406">
    <property type="entry name" value="PROTEIN YCEI"/>
    <property type="match status" value="1"/>
</dbReference>
<organism evidence="2">
    <name type="scientific">mine drainage metagenome</name>
    <dbReference type="NCBI Taxonomy" id="410659"/>
    <lineage>
        <taxon>unclassified sequences</taxon>
        <taxon>metagenomes</taxon>
        <taxon>ecological metagenomes</taxon>
    </lineage>
</organism>
<protein>
    <submittedName>
        <fullName evidence="2">Putative YceI like family protein</fullName>
    </submittedName>
</protein>
<proteinExistence type="predicted"/>
<comment type="caution">
    <text evidence="2">The sequence shown here is derived from an EMBL/GenBank/DDBJ whole genome shotgun (WGS) entry which is preliminary data.</text>
</comment>